<sequence length="121" mass="13363">MRIRLHEIETGASSLTSATDILSSVLGLSVKLQQEALTVFDAGIPDIDLNISHHLPEGAVRISFITDDMQTVIQRLQTKHLLFEGPYESHLGMLAVRFLLPNGIEIVVNTTTDSSPEWLKV</sequence>
<proteinExistence type="predicted"/>
<gene>
    <name evidence="1" type="ORF">BC659_0334</name>
</gene>
<comment type="caution">
    <text evidence="1">The sequence shown here is derived from an EMBL/GenBank/DDBJ whole genome shotgun (WGS) entry which is preliminary data.</text>
</comment>
<dbReference type="Proteomes" id="UP000295741">
    <property type="component" value="Unassembled WGS sequence"/>
</dbReference>
<dbReference type="EMBL" id="SNWP01000010">
    <property type="protein sequence ID" value="TDO28271.1"/>
    <property type="molecule type" value="Genomic_DNA"/>
</dbReference>
<evidence type="ECO:0000313" key="1">
    <source>
        <dbReference type="EMBL" id="TDO28271.1"/>
    </source>
</evidence>
<evidence type="ECO:0000313" key="2">
    <source>
        <dbReference type="Proteomes" id="UP000295741"/>
    </source>
</evidence>
<dbReference type="RefSeq" id="WP_133472825.1">
    <property type="nucleotide sequence ID" value="NZ_SNWP01000010.1"/>
</dbReference>
<dbReference type="Gene3D" id="3.10.180.10">
    <property type="entry name" value="2,3-Dihydroxybiphenyl 1,2-Dioxygenase, domain 1"/>
    <property type="match status" value="1"/>
</dbReference>
<dbReference type="OrthoDB" id="375220at2"/>
<accession>A0A4R6J0K8</accession>
<dbReference type="InterPro" id="IPR029068">
    <property type="entry name" value="Glyas_Bleomycin-R_OHBP_Dase"/>
</dbReference>
<protein>
    <recommendedName>
        <fullName evidence="3">VOC domain-containing protein</fullName>
    </recommendedName>
</protein>
<keyword evidence="2" id="KW-1185">Reference proteome</keyword>
<reference evidence="1 2" key="1">
    <citation type="submission" date="2019-03" db="EMBL/GenBank/DDBJ databases">
        <title>Genomic Encyclopedia of Archaeal and Bacterial Type Strains, Phase II (KMG-II): from individual species to whole genera.</title>
        <authorList>
            <person name="Goeker M."/>
        </authorList>
    </citation>
    <scope>NUCLEOTIDE SEQUENCE [LARGE SCALE GENOMIC DNA]</scope>
    <source>
        <strain evidence="1 2">DSM 28323</strain>
    </source>
</reference>
<dbReference type="AlphaFoldDB" id="A0A4R6J0K8"/>
<name>A0A4R6J0K8_9BACT</name>
<dbReference type="SUPFAM" id="SSF54593">
    <property type="entry name" value="Glyoxalase/Bleomycin resistance protein/Dihydroxybiphenyl dioxygenase"/>
    <property type="match status" value="1"/>
</dbReference>
<organism evidence="1 2">
    <name type="scientific">Sediminibacterium goheungense</name>
    <dbReference type="NCBI Taxonomy" id="1086393"/>
    <lineage>
        <taxon>Bacteria</taxon>
        <taxon>Pseudomonadati</taxon>
        <taxon>Bacteroidota</taxon>
        <taxon>Chitinophagia</taxon>
        <taxon>Chitinophagales</taxon>
        <taxon>Chitinophagaceae</taxon>
        <taxon>Sediminibacterium</taxon>
    </lineage>
</organism>
<evidence type="ECO:0008006" key="3">
    <source>
        <dbReference type="Google" id="ProtNLM"/>
    </source>
</evidence>